<comment type="caution">
    <text evidence="2">The sequence shown here is derived from an EMBL/GenBank/DDBJ whole genome shotgun (WGS) entry which is preliminary data.</text>
</comment>
<evidence type="ECO:0000313" key="3">
    <source>
        <dbReference type="Proteomes" id="UP000314294"/>
    </source>
</evidence>
<feature type="region of interest" description="Disordered" evidence="1">
    <location>
        <begin position="32"/>
        <end position="57"/>
    </location>
</feature>
<reference evidence="2 3" key="1">
    <citation type="submission" date="2019-03" db="EMBL/GenBank/DDBJ databases">
        <title>First draft genome of Liparis tanakae, snailfish: a comprehensive survey of snailfish specific genes.</title>
        <authorList>
            <person name="Kim W."/>
            <person name="Song I."/>
            <person name="Jeong J.-H."/>
            <person name="Kim D."/>
            <person name="Kim S."/>
            <person name="Ryu S."/>
            <person name="Song J.Y."/>
            <person name="Lee S.K."/>
        </authorList>
    </citation>
    <scope>NUCLEOTIDE SEQUENCE [LARGE SCALE GENOMIC DNA]</scope>
    <source>
        <tissue evidence="2">Muscle</tissue>
    </source>
</reference>
<gene>
    <name evidence="2" type="ORF">EYF80_005778</name>
</gene>
<dbReference type="AlphaFoldDB" id="A0A4Z2J1M3"/>
<proteinExistence type="predicted"/>
<protein>
    <submittedName>
        <fullName evidence="2">Uncharacterized protein</fullName>
    </submittedName>
</protein>
<evidence type="ECO:0000313" key="2">
    <source>
        <dbReference type="EMBL" id="TNN83907.1"/>
    </source>
</evidence>
<evidence type="ECO:0000256" key="1">
    <source>
        <dbReference type="SAM" id="MobiDB-lite"/>
    </source>
</evidence>
<dbReference type="EMBL" id="SRLO01000030">
    <property type="protein sequence ID" value="TNN83907.1"/>
    <property type="molecule type" value="Genomic_DNA"/>
</dbReference>
<sequence length="74" mass="8275">MNRTFLNPLRIIPRGPGNSLHWKVSFRSQLARGVPEDNPRGREGTHPTAIDETGEVPLHTCGPNPPCVYFERLA</sequence>
<dbReference type="Proteomes" id="UP000314294">
    <property type="component" value="Unassembled WGS sequence"/>
</dbReference>
<organism evidence="2 3">
    <name type="scientific">Liparis tanakae</name>
    <name type="common">Tanaka's snailfish</name>
    <dbReference type="NCBI Taxonomy" id="230148"/>
    <lineage>
        <taxon>Eukaryota</taxon>
        <taxon>Metazoa</taxon>
        <taxon>Chordata</taxon>
        <taxon>Craniata</taxon>
        <taxon>Vertebrata</taxon>
        <taxon>Euteleostomi</taxon>
        <taxon>Actinopterygii</taxon>
        <taxon>Neopterygii</taxon>
        <taxon>Teleostei</taxon>
        <taxon>Neoteleostei</taxon>
        <taxon>Acanthomorphata</taxon>
        <taxon>Eupercaria</taxon>
        <taxon>Perciformes</taxon>
        <taxon>Cottioidei</taxon>
        <taxon>Cottales</taxon>
        <taxon>Liparidae</taxon>
        <taxon>Liparis</taxon>
    </lineage>
</organism>
<accession>A0A4Z2J1M3</accession>
<feature type="compositionally biased region" description="Basic and acidic residues" evidence="1">
    <location>
        <begin position="34"/>
        <end position="45"/>
    </location>
</feature>
<keyword evidence="3" id="KW-1185">Reference proteome</keyword>
<name>A0A4Z2J1M3_9TELE</name>